<feature type="domain" description="FAD-binding" evidence="4">
    <location>
        <begin position="293"/>
        <end position="354"/>
    </location>
</feature>
<dbReference type="PRINTS" id="PR00420">
    <property type="entry name" value="RNGMNOXGNASE"/>
</dbReference>
<reference evidence="6" key="1">
    <citation type="journal article" date="2019" name="Int. J. Syst. Evol. Microbiol.">
        <title>The Global Catalogue of Microorganisms (GCM) 10K type strain sequencing project: providing services to taxonomists for standard genome sequencing and annotation.</title>
        <authorList>
            <consortium name="The Broad Institute Genomics Platform"/>
            <consortium name="The Broad Institute Genome Sequencing Center for Infectious Disease"/>
            <person name="Wu L."/>
            <person name="Ma J."/>
        </authorList>
    </citation>
    <scope>NUCLEOTIDE SEQUENCE [LARGE SCALE GENOMIC DNA]</scope>
    <source>
        <strain evidence="6">JCM 9373</strain>
    </source>
</reference>
<protein>
    <submittedName>
        <fullName evidence="5">Flavin-dependent oxidoreductase</fullName>
    </submittedName>
</protein>
<dbReference type="RefSeq" id="WP_344854968.1">
    <property type="nucleotide sequence ID" value="NZ_BAAAUT010000002.1"/>
</dbReference>
<evidence type="ECO:0000313" key="6">
    <source>
        <dbReference type="Proteomes" id="UP001500320"/>
    </source>
</evidence>
<dbReference type="PANTHER" id="PTHR13789">
    <property type="entry name" value="MONOOXYGENASE"/>
    <property type="match status" value="1"/>
</dbReference>
<sequence length="429" mass="45818">MRVLIAGGGIAGLSTALSLHAAGIDCTVAESVAEPRPLGVGINLQPHAVRELTELGLGEELAALGVEMNYLTFADRFGGVILPLPRGSLAGYAWPQYAVHRGGLQMMLLAAARERLGGGAVRTGLALEDFTQDASGVTAVLRDVRTGAVRRERVDVLVGADGIHSAVRARLHPTAGPLLWNGIRMWRGTAEGEPFLDGATQIVAGSNLSAKFVVYPIAPRDGGRVLINWVAEVMVGAPGPVTGADWSREGRHRDVLPHFDGWRFPYLDVPALITATERILEYPMVDRDPLPWWGRGRVTLVGDAAHPMYPVGANGGSQAVLDARVLARELATASDPAAGLAAYEAERRPVTGELVLAHRELPMEKTIAMVTERAPGGFDDIADVLTPQELAEMAAAQRRITDTDVRLLNERPSWSVRARRPGTPGPGEE</sequence>
<dbReference type="SUPFAM" id="SSF51905">
    <property type="entry name" value="FAD/NAD(P)-binding domain"/>
    <property type="match status" value="1"/>
</dbReference>
<evidence type="ECO:0000313" key="5">
    <source>
        <dbReference type="EMBL" id="GAA3115192.1"/>
    </source>
</evidence>
<dbReference type="PANTHER" id="PTHR13789:SF268">
    <property type="entry name" value="5-METHYLPHENAZINE-1-CARBOXYLATE 1-MONOOXYGENASE"/>
    <property type="match status" value="1"/>
</dbReference>
<keyword evidence="3" id="KW-0732">Signal</keyword>
<keyword evidence="6" id="KW-1185">Reference proteome</keyword>
<proteinExistence type="predicted"/>
<dbReference type="SUPFAM" id="SSF54373">
    <property type="entry name" value="FAD-linked reductases, C-terminal domain"/>
    <property type="match status" value="1"/>
</dbReference>
<accession>A0ABP6MM35</accession>
<dbReference type="Pfam" id="PF01494">
    <property type="entry name" value="FAD_binding_3"/>
    <property type="match status" value="2"/>
</dbReference>
<gene>
    <name evidence="5" type="ORF">GCM10010466_02800</name>
</gene>
<dbReference type="Proteomes" id="UP001500320">
    <property type="component" value="Unassembled WGS sequence"/>
</dbReference>
<dbReference type="InterPro" id="IPR050493">
    <property type="entry name" value="FAD-dep_Monooxygenase_BioMet"/>
</dbReference>
<keyword evidence="2" id="KW-0503">Monooxygenase</keyword>
<name>A0ABP6MM35_9ACTN</name>
<dbReference type="NCBIfam" id="NF005720">
    <property type="entry name" value="PRK07538.1"/>
    <property type="match status" value="1"/>
</dbReference>
<feature type="chain" id="PRO_5046065306" evidence="3">
    <location>
        <begin position="22"/>
        <end position="429"/>
    </location>
</feature>
<dbReference type="InterPro" id="IPR036188">
    <property type="entry name" value="FAD/NAD-bd_sf"/>
</dbReference>
<dbReference type="InterPro" id="IPR002938">
    <property type="entry name" value="FAD-bd"/>
</dbReference>
<evidence type="ECO:0000256" key="3">
    <source>
        <dbReference type="SAM" id="SignalP"/>
    </source>
</evidence>
<comment type="caution">
    <text evidence="5">The sequence shown here is derived from an EMBL/GenBank/DDBJ whole genome shotgun (WGS) entry which is preliminary data.</text>
</comment>
<evidence type="ECO:0000256" key="2">
    <source>
        <dbReference type="ARBA" id="ARBA00023033"/>
    </source>
</evidence>
<feature type="domain" description="FAD-binding" evidence="4">
    <location>
        <begin position="2"/>
        <end position="171"/>
    </location>
</feature>
<evidence type="ECO:0000256" key="1">
    <source>
        <dbReference type="ARBA" id="ARBA00023002"/>
    </source>
</evidence>
<organism evidence="5 6">
    <name type="scientific">Planomonospora alba</name>
    <dbReference type="NCBI Taxonomy" id="161354"/>
    <lineage>
        <taxon>Bacteria</taxon>
        <taxon>Bacillati</taxon>
        <taxon>Actinomycetota</taxon>
        <taxon>Actinomycetes</taxon>
        <taxon>Streptosporangiales</taxon>
        <taxon>Streptosporangiaceae</taxon>
        <taxon>Planomonospora</taxon>
    </lineage>
</organism>
<dbReference type="Gene3D" id="3.30.9.30">
    <property type="match status" value="1"/>
</dbReference>
<dbReference type="EMBL" id="BAAAUT010000002">
    <property type="protein sequence ID" value="GAA3115192.1"/>
    <property type="molecule type" value="Genomic_DNA"/>
</dbReference>
<dbReference type="Gene3D" id="3.50.50.60">
    <property type="entry name" value="FAD/NAD(P)-binding domain"/>
    <property type="match status" value="1"/>
</dbReference>
<feature type="signal peptide" evidence="3">
    <location>
        <begin position="1"/>
        <end position="21"/>
    </location>
</feature>
<keyword evidence="1" id="KW-0560">Oxidoreductase</keyword>
<evidence type="ECO:0000259" key="4">
    <source>
        <dbReference type="Pfam" id="PF01494"/>
    </source>
</evidence>